<comment type="caution">
    <text evidence="2">The sequence shown here is derived from an EMBL/GenBank/DDBJ whole genome shotgun (WGS) entry which is preliminary data.</text>
</comment>
<accession>A0ABQ5SVS9</accession>
<feature type="region of interest" description="Disordered" evidence="1">
    <location>
        <begin position="1"/>
        <end position="20"/>
    </location>
</feature>
<keyword evidence="3" id="KW-1185">Reference proteome</keyword>
<proteinExistence type="predicted"/>
<reference evidence="2" key="2">
    <citation type="submission" date="2023-01" db="EMBL/GenBank/DDBJ databases">
        <authorList>
            <person name="Sun Q."/>
            <person name="Evtushenko L."/>
        </authorList>
    </citation>
    <scope>NUCLEOTIDE SEQUENCE</scope>
    <source>
        <strain evidence="2">VKM Ac-1246</strain>
    </source>
</reference>
<dbReference type="EMBL" id="BSEL01000004">
    <property type="protein sequence ID" value="GLJ67592.1"/>
    <property type="molecule type" value="Genomic_DNA"/>
</dbReference>
<gene>
    <name evidence="2" type="ORF">GCM10017579_16280</name>
</gene>
<reference evidence="2" key="1">
    <citation type="journal article" date="2014" name="Int. J. Syst. Evol. Microbiol.">
        <title>Complete genome of a new Firmicutes species belonging to the dominant human colonic microbiota ('Ruminococcus bicirculans') reveals two chromosomes and a selective capacity to utilize plant glucans.</title>
        <authorList>
            <consortium name="NISC Comparative Sequencing Program"/>
            <person name="Wegmann U."/>
            <person name="Louis P."/>
            <person name="Goesmann A."/>
            <person name="Henrissat B."/>
            <person name="Duncan S.H."/>
            <person name="Flint H.J."/>
        </authorList>
    </citation>
    <scope>NUCLEOTIDE SEQUENCE</scope>
    <source>
        <strain evidence="2">VKM Ac-1246</strain>
    </source>
</reference>
<evidence type="ECO:0000313" key="3">
    <source>
        <dbReference type="Proteomes" id="UP001142292"/>
    </source>
</evidence>
<evidence type="ECO:0000256" key="1">
    <source>
        <dbReference type="SAM" id="MobiDB-lite"/>
    </source>
</evidence>
<organism evidence="2 3">
    <name type="scientific">Nocardioides luteus</name>
    <dbReference type="NCBI Taxonomy" id="1844"/>
    <lineage>
        <taxon>Bacteria</taxon>
        <taxon>Bacillati</taxon>
        <taxon>Actinomycetota</taxon>
        <taxon>Actinomycetes</taxon>
        <taxon>Propionibacteriales</taxon>
        <taxon>Nocardioidaceae</taxon>
        <taxon>Nocardioides</taxon>
    </lineage>
</organism>
<name>A0ABQ5SVS9_9ACTN</name>
<sequence length="80" mass="8784">MIEPSSALSRSLPHALSDIPPRASAHTAMRVFFTVVLQWSTAAAQCDRRHDAISVSANMGPVKQNRKIGMKRQQVVRNSA</sequence>
<evidence type="ECO:0000313" key="2">
    <source>
        <dbReference type="EMBL" id="GLJ67592.1"/>
    </source>
</evidence>
<protein>
    <recommendedName>
        <fullName evidence="4">Secreted protein</fullName>
    </recommendedName>
</protein>
<evidence type="ECO:0008006" key="4">
    <source>
        <dbReference type="Google" id="ProtNLM"/>
    </source>
</evidence>
<dbReference type="Proteomes" id="UP001142292">
    <property type="component" value="Unassembled WGS sequence"/>
</dbReference>